<dbReference type="AlphaFoldDB" id="A0A0H5DPL2"/>
<keyword evidence="2" id="KW-0472">Membrane</keyword>
<dbReference type="RefSeq" id="WP_098037275.1">
    <property type="nucleotide sequence ID" value="NZ_CWGJ01000001.1"/>
</dbReference>
<keyword evidence="4" id="KW-1185">Reference proteome</keyword>
<protein>
    <submittedName>
        <fullName evidence="3">Conserved putative membrane protein</fullName>
    </submittedName>
</protein>
<gene>
    <name evidence="3" type="ORF">ELAC_0055</name>
</gene>
<sequence>MADEGMPQKEEKPEPKAKPERLEDVYQLASSNMKDTLAYIAMIVGILMLFFEPFYGGAIIGAIAGLYFTKEIITPLKSLESFIEKQGMVRSLILGGALLGIFIEAPAIIIGAAVAVGLKQIIVNDKESDKKE</sequence>
<dbReference type="EMBL" id="CWGJ01000001">
    <property type="protein sequence ID" value="CRX37419.1"/>
    <property type="molecule type" value="Genomic_DNA"/>
</dbReference>
<feature type="region of interest" description="Disordered" evidence="1">
    <location>
        <begin position="1"/>
        <end position="20"/>
    </location>
</feature>
<feature type="transmembrane region" description="Helical" evidence="2">
    <location>
        <begin position="37"/>
        <end position="68"/>
    </location>
</feature>
<evidence type="ECO:0000313" key="3">
    <source>
        <dbReference type="EMBL" id="CRX37419.1"/>
    </source>
</evidence>
<accession>A0A0H5DPL2</accession>
<evidence type="ECO:0000256" key="1">
    <source>
        <dbReference type="SAM" id="MobiDB-lite"/>
    </source>
</evidence>
<name>A0A0H5DPL2_9BACT</name>
<reference evidence="4" key="1">
    <citation type="submission" date="2015-06" db="EMBL/GenBank/DDBJ databases">
        <authorList>
            <person name="Bertelli C."/>
        </authorList>
    </citation>
    <scope>NUCLEOTIDE SEQUENCE [LARGE SCALE GENOMIC DNA]</scope>
    <source>
        <strain evidence="4">CRIB-30</strain>
    </source>
</reference>
<keyword evidence="2" id="KW-0812">Transmembrane</keyword>
<keyword evidence="2" id="KW-1133">Transmembrane helix</keyword>
<evidence type="ECO:0000313" key="4">
    <source>
        <dbReference type="Proteomes" id="UP000220251"/>
    </source>
</evidence>
<dbReference type="Proteomes" id="UP000220251">
    <property type="component" value="Unassembled WGS sequence"/>
</dbReference>
<evidence type="ECO:0000256" key="2">
    <source>
        <dbReference type="SAM" id="Phobius"/>
    </source>
</evidence>
<proteinExistence type="predicted"/>
<feature type="transmembrane region" description="Helical" evidence="2">
    <location>
        <begin position="89"/>
        <end position="118"/>
    </location>
</feature>
<organism evidence="3 4">
    <name type="scientific">Estrella lausannensis</name>
    <dbReference type="NCBI Taxonomy" id="483423"/>
    <lineage>
        <taxon>Bacteria</taxon>
        <taxon>Pseudomonadati</taxon>
        <taxon>Chlamydiota</taxon>
        <taxon>Chlamydiia</taxon>
        <taxon>Parachlamydiales</taxon>
        <taxon>Candidatus Criblamydiaceae</taxon>
        <taxon>Estrella</taxon>
    </lineage>
</organism>